<reference evidence="2" key="1">
    <citation type="submission" date="2024-06" db="EMBL/GenBank/DDBJ databases">
        <title>Biodegradation of dimethachlon by Arthrobacter sp. K5: mechanistic insights and ecological implications.</title>
        <authorList>
            <person name="Hu S."/>
            <person name="Lu P."/>
        </authorList>
    </citation>
    <scope>NUCLEOTIDE SEQUENCE</scope>
    <source>
        <strain evidence="2">K5</strain>
    </source>
</reference>
<name>A0AAU8EUE2_9MICC</name>
<protein>
    <recommendedName>
        <fullName evidence="3">Lipoprotein</fullName>
    </recommendedName>
</protein>
<evidence type="ECO:0000313" key="2">
    <source>
        <dbReference type="EMBL" id="XCH13050.1"/>
    </source>
</evidence>
<feature type="region of interest" description="Disordered" evidence="1">
    <location>
        <begin position="1"/>
        <end position="20"/>
    </location>
</feature>
<dbReference type="RefSeq" id="WP_353712917.1">
    <property type="nucleotide sequence ID" value="NZ_CP159279.1"/>
</dbReference>
<dbReference type="AlphaFoldDB" id="A0AAU8EUE2"/>
<organism evidence="2">
    <name type="scientific">Arthrobacter sp. K5</name>
    <dbReference type="NCBI Taxonomy" id="2839623"/>
    <lineage>
        <taxon>Bacteria</taxon>
        <taxon>Bacillati</taxon>
        <taxon>Actinomycetota</taxon>
        <taxon>Actinomycetes</taxon>
        <taxon>Micrococcales</taxon>
        <taxon>Micrococcaceae</taxon>
        <taxon>Arthrobacter</taxon>
    </lineage>
</organism>
<dbReference type="EMBL" id="CP159279">
    <property type="protein sequence ID" value="XCH13050.1"/>
    <property type="molecule type" value="Genomic_DNA"/>
</dbReference>
<evidence type="ECO:0000256" key="1">
    <source>
        <dbReference type="SAM" id="MobiDB-lite"/>
    </source>
</evidence>
<gene>
    <name evidence="2" type="ORF">ABRP34_08765</name>
</gene>
<sequence length="271" mass="28735">MKDLGHPPKPSSGRPHEAKRGNRIFGASLCIVFVLTAAACPGGAGAAAAKYADDVARAAASAESRLRQPQSWLLQGRKATDETSELSRLLANPPEGTAGDSNVRQAIERGRAVEESAAQADKLVPPVQATTARYLEDAETAVAAGATVPSPIEENQVAEAGKTVLKDIVCSLVLDRVAPEERSSLSGEQLTFNQLSDTSEQAVTKEVQHRAAALISQRFSAGFRWGYYGVELVSSADRHLASINQQVTTGNWTLTGEYVFVVKHCLAPPSS</sequence>
<accession>A0AAU8EUE2</accession>
<proteinExistence type="predicted"/>
<evidence type="ECO:0008006" key="3">
    <source>
        <dbReference type="Google" id="ProtNLM"/>
    </source>
</evidence>